<name>A0A2Z7B6D5_9LAMI</name>
<sequence>MTSPCLLTDISSVHKYDNLQNCSKELNSRLGIDLITKGTKFYLYDTTHNRAATSRSSTSRSQPPKVVWNDRASQEESNATSNVSNNGRKRREFTGIAHGEQY</sequence>
<protein>
    <submittedName>
        <fullName evidence="2">Uncharacterized protein</fullName>
    </submittedName>
</protein>
<evidence type="ECO:0000313" key="3">
    <source>
        <dbReference type="Proteomes" id="UP000250235"/>
    </source>
</evidence>
<keyword evidence="3" id="KW-1185">Reference proteome</keyword>
<evidence type="ECO:0000313" key="2">
    <source>
        <dbReference type="EMBL" id="KZV29413.1"/>
    </source>
</evidence>
<proteinExistence type="predicted"/>
<dbReference type="AlphaFoldDB" id="A0A2Z7B6D5"/>
<accession>A0A2Z7B6D5</accession>
<reference evidence="2 3" key="1">
    <citation type="journal article" date="2015" name="Proc. Natl. Acad. Sci. U.S.A.">
        <title>The resurrection genome of Boea hygrometrica: A blueprint for survival of dehydration.</title>
        <authorList>
            <person name="Xiao L."/>
            <person name="Yang G."/>
            <person name="Zhang L."/>
            <person name="Yang X."/>
            <person name="Zhao S."/>
            <person name="Ji Z."/>
            <person name="Zhou Q."/>
            <person name="Hu M."/>
            <person name="Wang Y."/>
            <person name="Chen M."/>
            <person name="Xu Y."/>
            <person name="Jin H."/>
            <person name="Xiao X."/>
            <person name="Hu G."/>
            <person name="Bao F."/>
            <person name="Hu Y."/>
            <person name="Wan P."/>
            <person name="Li L."/>
            <person name="Deng X."/>
            <person name="Kuang T."/>
            <person name="Xiang C."/>
            <person name="Zhu J.K."/>
            <person name="Oliver M.J."/>
            <person name="He Y."/>
        </authorList>
    </citation>
    <scope>NUCLEOTIDE SEQUENCE [LARGE SCALE GENOMIC DNA]</scope>
    <source>
        <strain evidence="3">cv. XS01</strain>
    </source>
</reference>
<organism evidence="2 3">
    <name type="scientific">Dorcoceras hygrometricum</name>
    <dbReference type="NCBI Taxonomy" id="472368"/>
    <lineage>
        <taxon>Eukaryota</taxon>
        <taxon>Viridiplantae</taxon>
        <taxon>Streptophyta</taxon>
        <taxon>Embryophyta</taxon>
        <taxon>Tracheophyta</taxon>
        <taxon>Spermatophyta</taxon>
        <taxon>Magnoliopsida</taxon>
        <taxon>eudicotyledons</taxon>
        <taxon>Gunneridae</taxon>
        <taxon>Pentapetalae</taxon>
        <taxon>asterids</taxon>
        <taxon>lamiids</taxon>
        <taxon>Lamiales</taxon>
        <taxon>Gesneriaceae</taxon>
        <taxon>Didymocarpoideae</taxon>
        <taxon>Trichosporeae</taxon>
        <taxon>Loxocarpinae</taxon>
        <taxon>Dorcoceras</taxon>
    </lineage>
</organism>
<dbReference type="EMBL" id="KV009377">
    <property type="protein sequence ID" value="KZV29413.1"/>
    <property type="molecule type" value="Genomic_DNA"/>
</dbReference>
<feature type="compositionally biased region" description="Polar residues" evidence="1">
    <location>
        <begin position="75"/>
        <end position="86"/>
    </location>
</feature>
<evidence type="ECO:0000256" key="1">
    <source>
        <dbReference type="SAM" id="MobiDB-lite"/>
    </source>
</evidence>
<gene>
    <name evidence="2" type="ORF">F511_28936</name>
</gene>
<feature type="compositionally biased region" description="Low complexity" evidence="1">
    <location>
        <begin position="50"/>
        <end position="61"/>
    </location>
</feature>
<dbReference type="Proteomes" id="UP000250235">
    <property type="component" value="Unassembled WGS sequence"/>
</dbReference>
<feature type="region of interest" description="Disordered" evidence="1">
    <location>
        <begin position="48"/>
        <end position="102"/>
    </location>
</feature>